<evidence type="ECO:0000313" key="3">
    <source>
        <dbReference type="Proteomes" id="UP000775213"/>
    </source>
</evidence>
<feature type="region of interest" description="Disordered" evidence="1">
    <location>
        <begin position="287"/>
        <end position="317"/>
    </location>
</feature>
<evidence type="ECO:0008006" key="4">
    <source>
        <dbReference type="Google" id="ProtNLM"/>
    </source>
</evidence>
<comment type="caution">
    <text evidence="2">The sequence shown here is derived from an EMBL/GenBank/DDBJ whole genome shotgun (WGS) entry which is preliminary data.</text>
</comment>
<dbReference type="PANTHER" id="PTHR33917">
    <property type="entry name" value="PROTEIN EXECUTER 1, CHLOROPLASTIC"/>
    <property type="match status" value="1"/>
</dbReference>
<evidence type="ECO:0000313" key="2">
    <source>
        <dbReference type="EMBL" id="KAH0470170.1"/>
    </source>
</evidence>
<sequence>MASMSAARPPSTALMHNDSKPSRYPSHFPRFIAAAPRCPLYTPKRSELGLCRCRNPHSGSPPSGDDGGWKRLDLLLHDVMKGAVKRLEDCVNSFRKLSDMGGLQLGSAGVVKKGEAAVAGEEVEGKGWDWKRWKRHFAEIEEQEWIASVLKMQLSDAVAREDYEAAAKLKVAVHAAKKTDTIGSAIHEYNKAIAEERYNDAAFLQDNAGTGLLGWWAGISKDGADTYGRIAHISAEHGRYVARSYSSRQLAMSQPGSPLFEIYFTRDDEGYKQQAVYLKRNRGHTANISKKSSNRSTQSLSESNGSTEEPTDISSEDVKTIEEVDDNSDWIGLLGIKNILQDVIPGVKVKVLKVVAPGKVDGDLISKVIEQIIEEDEDSDGDIQDSAEEYIKSESDMEEVDMVDGNEASDTTEEQSEVSVKFVIGSLLENIAADVTSKDLVRVPAELEIRDNLSFSFSVKKEDLQPETDAGQASQNKIVSRSLQRSSDHARSDLPKVFVSKEKMPIKVLVDIGELIRLSINHNQNQLLAGTTHFNRIEIPTTLDPLSGLYIGAHGMYTSELLHLKRRFGQWHEDDGAKMPKDLEFYEYVEAYKLTGVLSIPAGEVVFRAKVGKKNQLPHKGIIPEEFGVIARYRAQGRLADPGFQNPRWVDGELVILDGKTRSFLETEEKETAQFQVSRSKQEKCDFSNIENTLFWLAERVYYELKQSVSIGET</sequence>
<reference evidence="2 3" key="1">
    <citation type="journal article" date="2021" name="Hortic Res">
        <title>Chromosome-scale assembly of the Dendrobium chrysotoxum genome enhances the understanding of orchid evolution.</title>
        <authorList>
            <person name="Zhang Y."/>
            <person name="Zhang G.Q."/>
            <person name="Zhang D."/>
            <person name="Liu X.D."/>
            <person name="Xu X.Y."/>
            <person name="Sun W.H."/>
            <person name="Yu X."/>
            <person name="Zhu X."/>
            <person name="Wang Z.W."/>
            <person name="Zhao X."/>
            <person name="Zhong W.Y."/>
            <person name="Chen H."/>
            <person name="Yin W.L."/>
            <person name="Huang T."/>
            <person name="Niu S.C."/>
            <person name="Liu Z.J."/>
        </authorList>
    </citation>
    <scope>NUCLEOTIDE SEQUENCE [LARGE SCALE GENOMIC DNA]</scope>
    <source>
        <strain evidence="2">Lindl</strain>
    </source>
</reference>
<accession>A0AAV7HPU3</accession>
<keyword evidence="3" id="KW-1185">Reference proteome</keyword>
<dbReference type="AlphaFoldDB" id="A0AAV7HPU3"/>
<dbReference type="GO" id="GO:0042651">
    <property type="term" value="C:thylakoid membrane"/>
    <property type="evidence" value="ECO:0007669"/>
    <property type="project" value="TreeGrafter"/>
</dbReference>
<name>A0AAV7HPU3_DENCH</name>
<gene>
    <name evidence="2" type="ORF">IEQ34_001728</name>
</gene>
<protein>
    <recommendedName>
        <fullName evidence="4">Protein EXECUTER 1, chloroplastic</fullName>
    </recommendedName>
</protein>
<feature type="compositionally biased region" description="Polar residues" evidence="1">
    <location>
        <begin position="471"/>
        <end position="485"/>
    </location>
</feature>
<dbReference type="PANTHER" id="PTHR33917:SF3">
    <property type="entry name" value="PROTEIN EXECUTER 1, CHLOROPLASTIC"/>
    <property type="match status" value="1"/>
</dbReference>
<dbReference type="EMBL" id="JAGFBR010000002">
    <property type="protein sequence ID" value="KAH0470170.1"/>
    <property type="molecule type" value="Genomic_DNA"/>
</dbReference>
<dbReference type="Proteomes" id="UP000775213">
    <property type="component" value="Unassembled WGS sequence"/>
</dbReference>
<dbReference type="GO" id="GO:0010343">
    <property type="term" value="P:singlet oxygen-mediated programmed cell death"/>
    <property type="evidence" value="ECO:0007669"/>
    <property type="project" value="InterPro"/>
</dbReference>
<feature type="compositionally biased region" description="Polar residues" evidence="1">
    <location>
        <begin position="287"/>
        <end position="308"/>
    </location>
</feature>
<dbReference type="Pfam" id="PF12014">
    <property type="entry name" value="Cyclin_D1_bind"/>
    <property type="match status" value="1"/>
</dbReference>
<feature type="region of interest" description="Disordered" evidence="1">
    <location>
        <begin position="464"/>
        <end position="487"/>
    </location>
</feature>
<proteinExistence type="predicted"/>
<organism evidence="2 3">
    <name type="scientific">Dendrobium chrysotoxum</name>
    <name type="common">Orchid</name>
    <dbReference type="NCBI Taxonomy" id="161865"/>
    <lineage>
        <taxon>Eukaryota</taxon>
        <taxon>Viridiplantae</taxon>
        <taxon>Streptophyta</taxon>
        <taxon>Embryophyta</taxon>
        <taxon>Tracheophyta</taxon>
        <taxon>Spermatophyta</taxon>
        <taxon>Magnoliopsida</taxon>
        <taxon>Liliopsida</taxon>
        <taxon>Asparagales</taxon>
        <taxon>Orchidaceae</taxon>
        <taxon>Epidendroideae</taxon>
        <taxon>Malaxideae</taxon>
        <taxon>Dendrobiinae</taxon>
        <taxon>Dendrobium</taxon>
    </lineage>
</organism>
<dbReference type="InterPro" id="IPR044680">
    <property type="entry name" value="EX1/2"/>
</dbReference>
<evidence type="ECO:0000256" key="1">
    <source>
        <dbReference type="SAM" id="MobiDB-lite"/>
    </source>
</evidence>
<feature type="region of interest" description="Disordered" evidence="1">
    <location>
        <begin position="1"/>
        <end position="21"/>
    </location>
</feature>